<proteinExistence type="predicted"/>
<keyword evidence="3" id="KW-1185">Reference proteome</keyword>
<feature type="domain" description="Xylose isomerase-like TIM barrel" evidence="1">
    <location>
        <begin position="22"/>
        <end position="165"/>
    </location>
</feature>
<dbReference type="InterPro" id="IPR013022">
    <property type="entry name" value="Xyl_isomerase-like_TIM-brl"/>
</dbReference>
<dbReference type="SUPFAM" id="SSF51658">
    <property type="entry name" value="Xylose isomerase-like"/>
    <property type="match status" value="1"/>
</dbReference>
<name>A0A918KWD1_9DEIO</name>
<reference evidence="2" key="1">
    <citation type="journal article" date="2014" name="Int. J. Syst. Evol. Microbiol.">
        <title>Complete genome sequence of Corynebacterium casei LMG S-19264T (=DSM 44701T), isolated from a smear-ripened cheese.</title>
        <authorList>
            <consortium name="US DOE Joint Genome Institute (JGI-PGF)"/>
            <person name="Walter F."/>
            <person name="Albersmeier A."/>
            <person name="Kalinowski J."/>
            <person name="Ruckert C."/>
        </authorList>
    </citation>
    <scope>NUCLEOTIDE SEQUENCE</scope>
    <source>
        <strain evidence="2">JCM 31311</strain>
    </source>
</reference>
<dbReference type="Pfam" id="PF01261">
    <property type="entry name" value="AP_endonuc_2"/>
    <property type="match status" value="1"/>
</dbReference>
<comment type="caution">
    <text evidence="2">The sequence shown here is derived from an EMBL/GenBank/DDBJ whole genome shotgun (WGS) entry which is preliminary data.</text>
</comment>
<reference evidence="2" key="2">
    <citation type="submission" date="2020-09" db="EMBL/GenBank/DDBJ databases">
        <authorList>
            <person name="Sun Q."/>
            <person name="Ohkuma M."/>
        </authorList>
    </citation>
    <scope>NUCLEOTIDE SEQUENCE</scope>
    <source>
        <strain evidence="2">JCM 31311</strain>
    </source>
</reference>
<evidence type="ECO:0000259" key="1">
    <source>
        <dbReference type="Pfam" id="PF01261"/>
    </source>
</evidence>
<dbReference type="Proteomes" id="UP000603865">
    <property type="component" value="Unassembled WGS sequence"/>
</dbReference>
<protein>
    <recommendedName>
        <fullName evidence="1">Xylose isomerase-like TIM barrel domain-containing protein</fullName>
    </recommendedName>
</protein>
<dbReference type="AlphaFoldDB" id="A0A918KWD1"/>
<evidence type="ECO:0000313" key="3">
    <source>
        <dbReference type="Proteomes" id="UP000603865"/>
    </source>
</evidence>
<organism evidence="2 3">
    <name type="scientific">Deinococcus ruber</name>
    <dbReference type="NCBI Taxonomy" id="1848197"/>
    <lineage>
        <taxon>Bacteria</taxon>
        <taxon>Thermotogati</taxon>
        <taxon>Deinococcota</taxon>
        <taxon>Deinococci</taxon>
        <taxon>Deinococcales</taxon>
        <taxon>Deinococcaceae</taxon>
        <taxon>Deinococcus</taxon>
    </lineage>
</organism>
<dbReference type="EMBL" id="BMQL01000078">
    <property type="protein sequence ID" value="GGR37208.1"/>
    <property type="molecule type" value="Genomic_DNA"/>
</dbReference>
<gene>
    <name evidence="2" type="ORF">GCM10008957_53400</name>
</gene>
<dbReference type="InterPro" id="IPR036237">
    <property type="entry name" value="Xyl_isomerase-like_sf"/>
</dbReference>
<accession>A0A918KWD1</accession>
<sequence>MQLERYRSLWGFTPSPSQNMATLKASGYDGLEVFLPAVADLPELQLHLAQHELKLITPVITRVGTDIHRVQEHLEVFERQLEQALALKPVLVNLQPGWDAWTEREADQFTAGVLERIQHLGIPVAFETHRGCITYTPWSTLRLIERFPELKLTLDLSHWVVVCERLLEDLKPLLERCFERCLHVHARVGFEQGPQVADPRAPEVATHLAAHERWWRAAWTAQRLQGYSISTLTPEYGPPPYQPVLPFTGVPTSDLNEVCDWMAARQLENFNRWQDSTTDDLPGTV</sequence>
<dbReference type="Gene3D" id="3.20.20.150">
    <property type="entry name" value="Divalent-metal-dependent TIM barrel enzymes"/>
    <property type="match status" value="1"/>
</dbReference>
<dbReference type="RefSeq" id="WP_189093582.1">
    <property type="nucleotide sequence ID" value="NZ_BMQL01000078.1"/>
</dbReference>
<evidence type="ECO:0000313" key="2">
    <source>
        <dbReference type="EMBL" id="GGR37208.1"/>
    </source>
</evidence>